<evidence type="ECO:0000256" key="13">
    <source>
        <dbReference type="ARBA" id="ARBA00038359"/>
    </source>
</evidence>
<comment type="subcellular location">
    <subcellularLocation>
        <location evidence="2">Membrane</location>
        <topology evidence="2">Lipid-anchor</topology>
        <topology evidence="2">GPI-anchor</topology>
    </subcellularLocation>
    <subcellularLocation>
        <location evidence="1">Membrane</location>
        <topology evidence="1">Multi-pass membrane protein</topology>
    </subcellularLocation>
    <subcellularLocation>
        <location evidence="3">Secreted</location>
    </subcellularLocation>
</comment>
<dbReference type="PANTHER" id="PTHR33048:SF160">
    <property type="entry name" value="SAT4 FAMILY MEMBRANE PROTEIN"/>
    <property type="match status" value="1"/>
</dbReference>
<dbReference type="GO" id="GO:0098552">
    <property type="term" value="C:side of membrane"/>
    <property type="evidence" value="ECO:0007669"/>
    <property type="project" value="UniProtKB-KW"/>
</dbReference>
<dbReference type="GO" id="GO:0005576">
    <property type="term" value="C:extracellular region"/>
    <property type="evidence" value="ECO:0007669"/>
    <property type="project" value="UniProtKB-SubCell"/>
</dbReference>
<feature type="transmembrane region" description="Helical" evidence="15">
    <location>
        <begin position="133"/>
        <end position="154"/>
    </location>
</feature>
<keyword evidence="20" id="KW-1185">Reference proteome</keyword>
<evidence type="ECO:0000256" key="3">
    <source>
        <dbReference type="ARBA" id="ARBA00004613"/>
    </source>
</evidence>
<dbReference type="InterPro" id="IPR049326">
    <property type="entry name" value="Rhodopsin_dom_fungi"/>
</dbReference>
<evidence type="ECO:0000256" key="7">
    <source>
        <dbReference type="ARBA" id="ARBA00022692"/>
    </source>
</evidence>
<evidence type="ECO:0000256" key="12">
    <source>
        <dbReference type="ARBA" id="ARBA00023288"/>
    </source>
</evidence>
<dbReference type="EMBL" id="PDLM01000006">
    <property type="protein sequence ID" value="RDW75390.1"/>
    <property type="molecule type" value="Genomic_DNA"/>
</dbReference>
<keyword evidence="9 15" id="KW-1133">Transmembrane helix</keyword>
<keyword evidence="10 15" id="KW-0472">Membrane</keyword>
<dbReference type="Pfam" id="PF20684">
    <property type="entry name" value="Fung_rhodopsin"/>
    <property type="match status" value="1"/>
</dbReference>
<dbReference type="AlphaFoldDB" id="A0A3D8RN68"/>
<feature type="signal peptide" evidence="16">
    <location>
        <begin position="1"/>
        <end position="20"/>
    </location>
</feature>
<name>A0A3D8RN68_9HELO</name>
<comment type="similarity">
    <text evidence="13">Belongs to the SAT4 family.</text>
</comment>
<evidence type="ECO:0000256" key="15">
    <source>
        <dbReference type="SAM" id="Phobius"/>
    </source>
</evidence>
<dbReference type="Pfam" id="PF05730">
    <property type="entry name" value="CFEM"/>
    <property type="match status" value="1"/>
</dbReference>
<dbReference type="InterPro" id="IPR008427">
    <property type="entry name" value="Extracellular_membr_CFEM_dom"/>
</dbReference>
<evidence type="ECO:0000256" key="2">
    <source>
        <dbReference type="ARBA" id="ARBA00004589"/>
    </source>
</evidence>
<comment type="caution">
    <text evidence="19">The sequence shown here is derived from an EMBL/GenBank/DDBJ whole genome shotgun (WGS) entry which is preliminary data.</text>
</comment>
<evidence type="ECO:0000256" key="14">
    <source>
        <dbReference type="SAM" id="MobiDB-lite"/>
    </source>
</evidence>
<comment type="similarity">
    <text evidence="4">Belongs to the RBT5 family.</text>
</comment>
<protein>
    <submittedName>
        <fullName evidence="19">Uncharacterized protein</fullName>
    </submittedName>
</protein>
<feature type="chain" id="PRO_5017750541" evidence="16">
    <location>
        <begin position="21"/>
        <end position="425"/>
    </location>
</feature>
<evidence type="ECO:0000256" key="16">
    <source>
        <dbReference type="SAM" id="SignalP"/>
    </source>
</evidence>
<keyword evidence="6" id="KW-0336">GPI-anchor</keyword>
<evidence type="ECO:0000313" key="20">
    <source>
        <dbReference type="Proteomes" id="UP000256645"/>
    </source>
</evidence>
<evidence type="ECO:0000259" key="18">
    <source>
        <dbReference type="Pfam" id="PF20684"/>
    </source>
</evidence>
<feature type="transmembrane region" description="Helical" evidence="15">
    <location>
        <begin position="182"/>
        <end position="203"/>
    </location>
</feature>
<feature type="domain" description="CFEM" evidence="17">
    <location>
        <begin position="28"/>
        <end position="84"/>
    </location>
</feature>
<keyword evidence="6" id="KW-0325">Glycoprotein</keyword>
<evidence type="ECO:0000259" key="17">
    <source>
        <dbReference type="Pfam" id="PF05730"/>
    </source>
</evidence>
<evidence type="ECO:0000256" key="9">
    <source>
        <dbReference type="ARBA" id="ARBA00022989"/>
    </source>
</evidence>
<evidence type="ECO:0000256" key="4">
    <source>
        <dbReference type="ARBA" id="ARBA00010031"/>
    </source>
</evidence>
<evidence type="ECO:0000256" key="1">
    <source>
        <dbReference type="ARBA" id="ARBA00004141"/>
    </source>
</evidence>
<keyword evidence="11" id="KW-1015">Disulfide bond</keyword>
<feature type="compositionally biased region" description="Low complexity" evidence="14">
    <location>
        <begin position="384"/>
        <end position="396"/>
    </location>
</feature>
<keyword evidence="5" id="KW-0964">Secreted</keyword>
<sequence length="425" mass="46815">MRLISTIFLVGAALIGVGRAASLAELVGQLPACGVTCLETAVAASSCSLTDSACICSDTDLLALATACLATSCTIPEQLKVAHIQGLGCGVPIYSNQTKVRVVIWLFCILAEVCVVIRIYTKWKVTAKVSPDDWAIIASALGIIPFWYLALTLVDLGLGKNMWDTNIDELDKFFRIFWAEEMLYLILLGMTKIAIVLFLVNIFPSRTFRMMCWAIGPISIIWTQWRGTATADSCNNLNLQTYISGAVNIIQDFTILALPVYELYKLQVSLRKKIQLFLMFSVGLFVSMIKDYVELVIWSVIEPTLAIVCACMPSLRQLFGHLEISKFFMSTNKDKSAFSSAGNSRIYQNRSFKIENKLRSKNDDFYELTGETNVDVGSNSSVHANGSGNPGSNAGSQHPDYNGNEDEHKSAAHVWTPNPLKGTQK</sequence>
<dbReference type="InterPro" id="IPR052337">
    <property type="entry name" value="SAT4-like"/>
</dbReference>
<keyword evidence="8 16" id="KW-0732">Signal</keyword>
<accession>A0A3D8RN68</accession>
<evidence type="ECO:0000256" key="5">
    <source>
        <dbReference type="ARBA" id="ARBA00022525"/>
    </source>
</evidence>
<keyword evidence="7 15" id="KW-0812">Transmembrane</keyword>
<dbReference type="PANTHER" id="PTHR33048">
    <property type="entry name" value="PTH11-LIKE INTEGRAL MEMBRANE PROTEIN (AFU_ORTHOLOGUE AFUA_5G11245)"/>
    <property type="match status" value="1"/>
</dbReference>
<feature type="region of interest" description="Disordered" evidence="14">
    <location>
        <begin position="376"/>
        <end position="425"/>
    </location>
</feature>
<reference evidence="19 20" key="1">
    <citation type="journal article" date="2018" name="IMA Fungus">
        <title>IMA Genome-F 9: Draft genome sequence of Annulohypoxylon stygium, Aspergillus mulundensis, Berkeleyomyces basicola (syn. Thielaviopsis basicola), Ceratocystis smalleyi, two Cercospora beticola strains, Coleophoma cylindrospora, Fusarium fracticaudum, Phialophora cf. hyalina, and Morchella septimelata.</title>
        <authorList>
            <person name="Wingfield B.D."/>
            <person name="Bills G.F."/>
            <person name="Dong Y."/>
            <person name="Huang W."/>
            <person name="Nel W.J."/>
            <person name="Swalarsk-Parry B.S."/>
            <person name="Vaghefi N."/>
            <person name="Wilken P.M."/>
            <person name="An Z."/>
            <person name="de Beer Z.W."/>
            <person name="De Vos L."/>
            <person name="Chen L."/>
            <person name="Duong T.A."/>
            <person name="Gao Y."/>
            <person name="Hammerbacher A."/>
            <person name="Kikkert J.R."/>
            <person name="Li Y."/>
            <person name="Li H."/>
            <person name="Li K."/>
            <person name="Li Q."/>
            <person name="Liu X."/>
            <person name="Ma X."/>
            <person name="Naidoo K."/>
            <person name="Pethybridge S.J."/>
            <person name="Sun J."/>
            <person name="Steenkamp E.T."/>
            <person name="van der Nest M.A."/>
            <person name="van Wyk S."/>
            <person name="Wingfield M.J."/>
            <person name="Xiong C."/>
            <person name="Yue Q."/>
            <person name="Zhang X."/>
        </authorList>
    </citation>
    <scope>NUCLEOTIDE SEQUENCE [LARGE SCALE GENOMIC DNA]</scope>
    <source>
        <strain evidence="19 20">BP6252</strain>
    </source>
</reference>
<organism evidence="19 20">
    <name type="scientific">Coleophoma cylindrospora</name>
    <dbReference type="NCBI Taxonomy" id="1849047"/>
    <lineage>
        <taxon>Eukaryota</taxon>
        <taxon>Fungi</taxon>
        <taxon>Dikarya</taxon>
        <taxon>Ascomycota</taxon>
        <taxon>Pezizomycotina</taxon>
        <taxon>Leotiomycetes</taxon>
        <taxon>Helotiales</taxon>
        <taxon>Dermateaceae</taxon>
        <taxon>Coleophoma</taxon>
    </lineage>
</organism>
<feature type="domain" description="Rhodopsin" evidence="18">
    <location>
        <begin position="217"/>
        <end position="319"/>
    </location>
</feature>
<evidence type="ECO:0000256" key="11">
    <source>
        <dbReference type="ARBA" id="ARBA00023157"/>
    </source>
</evidence>
<evidence type="ECO:0000256" key="10">
    <source>
        <dbReference type="ARBA" id="ARBA00023136"/>
    </source>
</evidence>
<evidence type="ECO:0000256" key="6">
    <source>
        <dbReference type="ARBA" id="ARBA00022622"/>
    </source>
</evidence>
<gene>
    <name evidence="19" type="ORF">BP6252_06532</name>
</gene>
<dbReference type="Proteomes" id="UP000256645">
    <property type="component" value="Unassembled WGS sequence"/>
</dbReference>
<keyword evidence="12" id="KW-0449">Lipoprotein</keyword>
<evidence type="ECO:0000313" key="19">
    <source>
        <dbReference type="EMBL" id="RDW75390.1"/>
    </source>
</evidence>
<evidence type="ECO:0000256" key="8">
    <source>
        <dbReference type="ARBA" id="ARBA00022729"/>
    </source>
</evidence>
<feature type="transmembrane region" description="Helical" evidence="15">
    <location>
        <begin position="102"/>
        <end position="121"/>
    </location>
</feature>
<dbReference type="OrthoDB" id="2496787at2759"/>
<proteinExistence type="inferred from homology"/>